<evidence type="ECO:0008006" key="4">
    <source>
        <dbReference type="Google" id="ProtNLM"/>
    </source>
</evidence>
<keyword evidence="3" id="KW-1185">Reference proteome</keyword>
<dbReference type="EMBL" id="FNIR01000006">
    <property type="protein sequence ID" value="SDO63884.1"/>
    <property type="molecule type" value="Genomic_DNA"/>
</dbReference>
<name>A0A1H0L6K6_9ACTN</name>
<feature type="chain" id="PRO_5038718918" description="MmpS family membrane protein" evidence="1">
    <location>
        <begin position="21"/>
        <end position="131"/>
    </location>
</feature>
<dbReference type="InterPro" id="IPR038468">
    <property type="entry name" value="MmpS_C"/>
</dbReference>
<dbReference type="AlphaFoldDB" id="A0A1H0L6K6"/>
<dbReference type="Gene3D" id="2.60.40.2880">
    <property type="entry name" value="MmpS1-5, C-terminal soluble domain"/>
    <property type="match status" value="1"/>
</dbReference>
<keyword evidence="1" id="KW-0732">Signal</keyword>
<proteinExistence type="predicted"/>
<accession>A0A1H0L6K6</accession>
<feature type="signal peptide" evidence="1">
    <location>
        <begin position="1"/>
        <end position="20"/>
    </location>
</feature>
<protein>
    <recommendedName>
        <fullName evidence="4">MmpS family membrane protein</fullName>
    </recommendedName>
</protein>
<evidence type="ECO:0000313" key="2">
    <source>
        <dbReference type="EMBL" id="SDO63884.1"/>
    </source>
</evidence>
<evidence type="ECO:0000256" key="1">
    <source>
        <dbReference type="SAM" id="SignalP"/>
    </source>
</evidence>
<sequence length="131" mass="13102">MRRSALLAPALLLLAACGGAGGTDGGGDKEVVYTLESDAPTMLATYATATNGSIGQQQEAGVPSPWTVTTSVPDDLFSSSALVLNGSMEPVLDGSVPDGTTITCRITVDGEVVAEQTSTGQYVSATCSSAA</sequence>
<dbReference type="RefSeq" id="WP_091244952.1">
    <property type="nucleotide sequence ID" value="NZ_FNIR01000006.1"/>
</dbReference>
<gene>
    <name evidence="2" type="ORF">SAMN05660199_02349</name>
</gene>
<dbReference type="Proteomes" id="UP000199088">
    <property type="component" value="Unassembled WGS sequence"/>
</dbReference>
<dbReference type="PROSITE" id="PS51257">
    <property type="entry name" value="PROKAR_LIPOPROTEIN"/>
    <property type="match status" value="1"/>
</dbReference>
<reference evidence="3" key="1">
    <citation type="submission" date="2016-10" db="EMBL/GenBank/DDBJ databases">
        <authorList>
            <person name="Varghese N."/>
            <person name="Submissions S."/>
        </authorList>
    </citation>
    <scope>NUCLEOTIDE SEQUENCE [LARGE SCALE GENOMIC DNA]</scope>
    <source>
        <strain evidence="3">DSM 45843</strain>
    </source>
</reference>
<evidence type="ECO:0000313" key="3">
    <source>
        <dbReference type="Proteomes" id="UP000199088"/>
    </source>
</evidence>
<dbReference type="OrthoDB" id="3398257at2"/>
<organism evidence="2 3">
    <name type="scientific">Klenkia soli</name>
    <dbReference type="NCBI Taxonomy" id="1052260"/>
    <lineage>
        <taxon>Bacteria</taxon>
        <taxon>Bacillati</taxon>
        <taxon>Actinomycetota</taxon>
        <taxon>Actinomycetes</taxon>
        <taxon>Geodermatophilales</taxon>
        <taxon>Geodermatophilaceae</taxon>
        <taxon>Klenkia</taxon>
    </lineage>
</organism>